<evidence type="ECO:0000313" key="2">
    <source>
        <dbReference type="Proteomes" id="UP001618531"/>
    </source>
</evidence>
<keyword evidence="2" id="KW-1185">Reference proteome</keyword>
<evidence type="ECO:0000313" key="1">
    <source>
        <dbReference type="EMBL" id="MFK0520598.1"/>
    </source>
</evidence>
<comment type="caution">
    <text evidence="1">The sequence shown here is derived from an EMBL/GenBank/DDBJ whole genome shotgun (WGS) entry which is preliminary data.</text>
</comment>
<accession>A0ABW8HMU9</accession>
<dbReference type="Proteomes" id="UP001618531">
    <property type="component" value="Unassembled WGS sequence"/>
</dbReference>
<dbReference type="EMBL" id="JBIYSL010000001">
    <property type="protein sequence ID" value="MFK0520598.1"/>
    <property type="molecule type" value="Genomic_DNA"/>
</dbReference>
<dbReference type="RefSeq" id="WP_402869983.1">
    <property type="nucleotide sequence ID" value="NZ_JBIYSL010000001.1"/>
</dbReference>
<proteinExistence type="predicted"/>
<organism evidence="1 2">
    <name type="scientific">Paenibacillus illinoisensis</name>
    <dbReference type="NCBI Taxonomy" id="59845"/>
    <lineage>
        <taxon>Bacteria</taxon>
        <taxon>Bacillati</taxon>
        <taxon>Bacillota</taxon>
        <taxon>Bacilli</taxon>
        <taxon>Bacillales</taxon>
        <taxon>Paenibacillaceae</taxon>
        <taxon>Paenibacillus</taxon>
    </lineage>
</organism>
<gene>
    <name evidence="1" type="ORF">ACINKY_00180</name>
</gene>
<reference evidence="1 2" key="1">
    <citation type="submission" date="2024-11" db="EMBL/GenBank/DDBJ databases">
        <title>Identification and Characterization of a Novel Fosfomycin Bacillithiol Transferase FosB8 in Paenibacillus illinoisensis.</title>
        <authorList>
            <person name="Lu W."/>
        </authorList>
    </citation>
    <scope>NUCLEOTIDE SEQUENCE [LARGE SCALE GENOMIC DNA]</scope>
    <source>
        <strain evidence="1 2">WP77</strain>
    </source>
</reference>
<name>A0ABW8HMU9_9BACL</name>
<protein>
    <submittedName>
        <fullName evidence="1">Uncharacterized protein</fullName>
    </submittedName>
</protein>
<sequence>MLVKPGSLIEEETGSDNWLIAVTQQPEVQYADVNDRNQIDRLMRSSEFGLDALQMAIHVFDDRGQPLIGYEVPSGLNIWRDYLKAIRMLMEQGKVSVSYGIDPYLLEMEQYANGQISFAIRLELVPHRILTQFTMHARTFLLEILRSIEFLWIKMLREYPIPSGLDISRPKDDGEELFIEIDALRKWVSELPE</sequence>